<feature type="binding site" evidence="12">
    <location>
        <position position="119"/>
    </location>
    <ligand>
        <name>Fe cation</name>
        <dbReference type="ChEBI" id="CHEBI:24875"/>
    </ligand>
</feature>
<dbReference type="InterPro" id="IPR036390">
    <property type="entry name" value="WH_DNA-bd_sf"/>
</dbReference>
<feature type="binding site" evidence="11">
    <location>
        <position position="88"/>
    </location>
    <ligand>
        <name>Zn(2+)</name>
        <dbReference type="ChEBI" id="CHEBI:29105"/>
    </ligand>
</feature>
<dbReference type="GO" id="GO:0045892">
    <property type="term" value="P:negative regulation of DNA-templated transcription"/>
    <property type="evidence" value="ECO:0007669"/>
    <property type="project" value="TreeGrafter"/>
</dbReference>
<name>A0A8J4EIY8_9ACTN</name>
<comment type="subunit">
    <text evidence="3">Homodimer.</text>
</comment>
<dbReference type="GO" id="GO:0003700">
    <property type="term" value="F:DNA-binding transcription factor activity"/>
    <property type="evidence" value="ECO:0007669"/>
    <property type="project" value="InterPro"/>
</dbReference>
<feature type="binding site" evidence="11">
    <location>
        <position position="130"/>
    </location>
    <ligand>
        <name>Zn(2+)</name>
        <dbReference type="ChEBI" id="CHEBI:29105"/>
    </ligand>
</feature>
<protein>
    <submittedName>
        <fullName evidence="13">Transcriptional repressor</fullName>
    </submittedName>
</protein>
<dbReference type="Proteomes" id="UP000614996">
    <property type="component" value="Unassembled WGS sequence"/>
</dbReference>
<dbReference type="GO" id="GO:0005829">
    <property type="term" value="C:cytosol"/>
    <property type="evidence" value="ECO:0007669"/>
    <property type="project" value="TreeGrafter"/>
</dbReference>
<evidence type="ECO:0000256" key="7">
    <source>
        <dbReference type="ARBA" id="ARBA00022833"/>
    </source>
</evidence>
<dbReference type="EMBL" id="BOPO01000006">
    <property type="protein sequence ID" value="GIL25373.1"/>
    <property type="molecule type" value="Genomic_DNA"/>
</dbReference>
<evidence type="ECO:0000256" key="9">
    <source>
        <dbReference type="ARBA" id="ARBA00023125"/>
    </source>
</evidence>
<dbReference type="GO" id="GO:0000976">
    <property type="term" value="F:transcription cis-regulatory region binding"/>
    <property type="evidence" value="ECO:0007669"/>
    <property type="project" value="TreeGrafter"/>
</dbReference>
<keyword evidence="10" id="KW-0804">Transcription</keyword>
<evidence type="ECO:0000256" key="8">
    <source>
        <dbReference type="ARBA" id="ARBA00023015"/>
    </source>
</evidence>
<evidence type="ECO:0000256" key="6">
    <source>
        <dbReference type="ARBA" id="ARBA00022723"/>
    </source>
</evidence>
<dbReference type="InterPro" id="IPR043135">
    <property type="entry name" value="Fur_C"/>
</dbReference>
<sequence>MGQAANVRTRRTAQKEAVHRILVDEPGFVSAQQLHQRMAAEGSPVGLATVYRQLNALAAAGQADTILVEGGQLYRACTTGAHHHHLVCDNCGKAVEIDAPPEKWIHGVAERHGYTITRHVLEVFGLCPECSTPNPD</sequence>
<keyword evidence="6 11" id="KW-0479">Metal-binding</keyword>
<dbReference type="GO" id="GO:1900376">
    <property type="term" value="P:regulation of secondary metabolite biosynthetic process"/>
    <property type="evidence" value="ECO:0007669"/>
    <property type="project" value="TreeGrafter"/>
</dbReference>
<keyword evidence="4" id="KW-0963">Cytoplasm</keyword>
<dbReference type="Gene3D" id="3.30.1490.190">
    <property type="match status" value="1"/>
</dbReference>
<dbReference type="AlphaFoldDB" id="A0A8J4EIY8"/>
<evidence type="ECO:0000256" key="12">
    <source>
        <dbReference type="PIRSR" id="PIRSR602481-2"/>
    </source>
</evidence>
<feature type="binding site" evidence="11">
    <location>
        <position position="91"/>
    </location>
    <ligand>
        <name>Zn(2+)</name>
        <dbReference type="ChEBI" id="CHEBI:29105"/>
    </ligand>
</feature>
<proteinExistence type="inferred from homology"/>
<organism evidence="13 14">
    <name type="scientific">Actinocatenispora comari</name>
    <dbReference type="NCBI Taxonomy" id="2807577"/>
    <lineage>
        <taxon>Bacteria</taxon>
        <taxon>Bacillati</taxon>
        <taxon>Actinomycetota</taxon>
        <taxon>Actinomycetes</taxon>
        <taxon>Micromonosporales</taxon>
        <taxon>Micromonosporaceae</taxon>
        <taxon>Actinocatenispora</taxon>
    </lineage>
</organism>
<keyword evidence="7 11" id="KW-0862">Zinc</keyword>
<feature type="binding site" evidence="12">
    <location>
        <position position="102"/>
    </location>
    <ligand>
        <name>Fe cation</name>
        <dbReference type="ChEBI" id="CHEBI:24875"/>
    </ligand>
</feature>
<dbReference type="RefSeq" id="WP_207122998.1">
    <property type="nucleotide sequence ID" value="NZ_BOPO01000006.1"/>
</dbReference>
<evidence type="ECO:0000256" key="1">
    <source>
        <dbReference type="ARBA" id="ARBA00004496"/>
    </source>
</evidence>
<dbReference type="Gene3D" id="1.10.10.10">
    <property type="entry name" value="Winged helix-like DNA-binding domain superfamily/Winged helix DNA-binding domain"/>
    <property type="match status" value="1"/>
</dbReference>
<comment type="caution">
    <text evidence="13">The sequence shown here is derived from an EMBL/GenBank/DDBJ whole genome shotgun (WGS) entry which is preliminary data.</text>
</comment>
<comment type="similarity">
    <text evidence="2">Belongs to the Fur family.</text>
</comment>
<feature type="binding site" evidence="12">
    <location>
        <position position="82"/>
    </location>
    <ligand>
        <name>Fe cation</name>
        <dbReference type="ChEBI" id="CHEBI:24875"/>
    </ligand>
</feature>
<evidence type="ECO:0000256" key="10">
    <source>
        <dbReference type="ARBA" id="ARBA00023163"/>
    </source>
</evidence>
<keyword evidence="9" id="KW-0238">DNA-binding</keyword>
<accession>A0A8J4EIY8</accession>
<comment type="subcellular location">
    <subcellularLocation>
        <location evidence="1">Cytoplasm</location>
    </subcellularLocation>
</comment>
<evidence type="ECO:0000256" key="4">
    <source>
        <dbReference type="ARBA" id="ARBA00022490"/>
    </source>
</evidence>
<feature type="binding site" evidence="11">
    <location>
        <position position="127"/>
    </location>
    <ligand>
        <name>Zn(2+)</name>
        <dbReference type="ChEBI" id="CHEBI:29105"/>
    </ligand>
</feature>
<dbReference type="CDD" id="cd07153">
    <property type="entry name" value="Fur_like"/>
    <property type="match status" value="1"/>
</dbReference>
<evidence type="ECO:0000256" key="5">
    <source>
        <dbReference type="ARBA" id="ARBA00022491"/>
    </source>
</evidence>
<dbReference type="PANTHER" id="PTHR33202:SF2">
    <property type="entry name" value="FERRIC UPTAKE REGULATION PROTEIN"/>
    <property type="match status" value="1"/>
</dbReference>
<dbReference type="SUPFAM" id="SSF46785">
    <property type="entry name" value="Winged helix' DNA-binding domain"/>
    <property type="match status" value="1"/>
</dbReference>
<reference evidence="14" key="1">
    <citation type="journal article" date="2021" name="Int. J. Syst. Evol. Microbiol.">
        <title>Actinocatenispora comari sp. nov., an endophytic actinomycete isolated from aerial parts of Comarum salesowianum.</title>
        <authorList>
            <person name="Oyunbileg N."/>
            <person name="Iizaka Y."/>
            <person name="Hamada M."/>
            <person name="Davaapurev B.O."/>
            <person name="Fukumoto A."/>
            <person name="Tsetseg B."/>
            <person name="Kato F."/>
            <person name="Tamura T."/>
            <person name="Batkhuu J."/>
            <person name="Anzai Y."/>
        </authorList>
    </citation>
    <scope>NUCLEOTIDE SEQUENCE [LARGE SCALE GENOMIC DNA]</scope>
    <source>
        <strain evidence="14">NUM-2625</strain>
    </source>
</reference>
<dbReference type="Pfam" id="PF01475">
    <property type="entry name" value="FUR"/>
    <property type="match status" value="1"/>
</dbReference>
<evidence type="ECO:0000313" key="13">
    <source>
        <dbReference type="EMBL" id="GIL25373.1"/>
    </source>
</evidence>
<dbReference type="GO" id="GO:0008270">
    <property type="term" value="F:zinc ion binding"/>
    <property type="evidence" value="ECO:0007669"/>
    <property type="project" value="TreeGrafter"/>
</dbReference>
<keyword evidence="8" id="KW-0805">Transcription regulation</keyword>
<keyword evidence="5" id="KW-0678">Repressor</keyword>
<comment type="cofactor">
    <cofactor evidence="12">
        <name>Mn(2+)</name>
        <dbReference type="ChEBI" id="CHEBI:29035"/>
    </cofactor>
    <cofactor evidence="12">
        <name>Fe(2+)</name>
        <dbReference type="ChEBI" id="CHEBI:29033"/>
    </cofactor>
    <text evidence="12">Binds 1 Mn(2+) or Fe(2+) ion per subunit.</text>
</comment>
<dbReference type="InterPro" id="IPR036388">
    <property type="entry name" value="WH-like_DNA-bd_sf"/>
</dbReference>
<gene>
    <name evidence="13" type="primary">fur</name>
    <name evidence="13" type="ORF">NUM_06280</name>
</gene>
<keyword evidence="12" id="KW-0408">Iron</keyword>
<evidence type="ECO:0000256" key="11">
    <source>
        <dbReference type="PIRSR" id="PIRSR602481-1"/>
    </source>
</evidence>
<keyword evidence="14" id="KW-1185">Reference proteome</keyword>
<comment type="cofactor">
    <cofactor evidence="11">
        <name>Zn(2+)</name>
        <dbReference type="ChEBI" id="CHEBI:29105"/>
    </cofactor>
    <text evidence="11">Binds 1 zinc ion per subunit.</text>
</comment>
<evidence type="ECO:0000256" key="2">
    <source>
        <dbReference type="ARBA" id="ARBA00007957"/>
    </source>
</evidence>
<dbReference type="PANTHER" id="PTHR33202">
    <property type="entry name" value="ZINC UPTAKE REGULATION PROTEIN"/>
    <property type="match status" value="1"/>
</dbReference>
<evidence type="ECO:0000256" key="3">
    <source>
        <dbReference type="ARBA" id="ARBA00011738"/>
    </source>
</evidence>
<dbReference type="InterPro" id="IPR002481">
    <property type="entry name" value="FUR"/>
</dbReference>
<evidence type="ECO:0000313" key="14">
    <source>
        <dbReference type="Proteomes" id="UP000614996"/>
    </source>
</evidence>